<reference evidence="3" key="1">
    <citation type="journal article" date="2023" name="Front. Microbiol.">
        <title>Genomic-based phylogenetic and metabolic analyses of the genus Natronomonas, and description of Natronomonas aquatica sp. nov.</title>
        <authorList>
            <person name="Garcia-Roldan A."/>
            <person name="Duran-Viseras A."/>
            <person name="de la Haba R.R."/>
            <person name="Corral P."/>
            <person name="Sanchez-Porro C."/>
            <person name="Ventosa A."/>
        </authorList>
    </citation>
    <scope>NUCLEOTIDE SEQUENCE</scope>
    <source>
        <strain evidence="3">F2-12</strain>
    </source>
</reference>
<evidence type="ECO:0000256" key="2">
    <source>
        <dbReference type="SAM" id="Phobius"/>
    </source>
</evidence>
<feature type="transmembrane region" description="Helical" evidence="2">
    <location>
        <begin position="107"/>
        <end position="126"/>
    </location>
</feature>
<accession>A0A9R1D6Q8</accession>
<organism evidence="3 4">
    <name type="scientific">Natronomonas aquatica</name>
    <dbReference type="NCBI Taxonomy" id="2841590"/>
    <lineage>
        <taxon>Archaea</taxon>
        <taxon>Methanobacteriati</taxon>
        <taxon>Methanobacteriota</taxon>
        <taxon>Stenosarchaea group</taxon>
        <taxon>Halobacteria</taxon>
        <taxon>Halobacteriales</taxon>
        <taxon>Natronomonadaceae</taxon>
        <taxon>Natronomonas</taxon>
    </lineage>
</organism>
<keyword evidence="2" id="KW-0472">Membrane</keyword>
<dbReference type="RefSeq" id="WP_256028257.1">
    <property type="nucleotide sequence ID" value="NZ_JAHLKM010000002.1"/>
</dbReference>
<feature type="region of interest" description="Disordered" evidence="1">
    <location>
        <begin position="1"/>
        <end position="80"/>
    </location>
</feature>
<dbReference type="AlphaFoldDB" id="A0A9R1D6Q8"/>
<keyword evidence="2" id="KW-0812">Transmembrane</keyword>
<evidence type="ECO:0000256" key="1">
    <source>
        <dbReference type="SAM" id="MobiDB-lite"/>
    </source>
</evidence>
<dbReference type="EMBL" id="JAHLKM010000002">
    <property type="protein sequence ID" value="MCQ4332335.1"/>
    <property type="molecule type" value="Genomic_DNA"/>
</dbReference>
<dbReference type="Proteomes" id="UP001139494">
    <property type="component" value="Unassembled WGS sequence"/>
</dbReference>
<protein>
    <submittedName>
        <fullName evidence="3">Amino acid permease</fullName>
    </submittedName>
</protein>
<evidence type="ECO:0000313" key="3">
    <source>
        <dbReference type="EMBL" id="MCQ4332335.1"/>
    </source>
</evidence>
<gene>
    <name evidence="3" type="ORF">KM295_02295</name>
</gene>
<name>A0A9R1D6Q8_9EURY</name>
<keyword evidence="2" id="KW-1133">Transmembrane helix</keyword>
<evidence type="ECO:0000313" key="4">
    <source>
        <dbReference type="Proteomes" id="UP001139494"/>
    </source>
</evidence>
<keyword evidence="4" id="KW-1185">Reference proteome</keyword>
<proteinExistence type="predicted"/>
<sequence length="127" mass="14176">MHTQNPAECRNCGHRIFSPVSDGELKQRTSPTELNRQADIENDQVMGTAPEPDYQSSPDVTVTGDVADEPTEQSVPDDQTSSLDRFNSVYNWIRATLLAPLVLLRQHIVPILAFLIVFGGLAYLLFY</sequence>
<comment type="caution">
    <text evidence="3">The sequence shown here is derived from an EMBL/GenBank/DDBJ whole genome shotgun (WGS) entry which is preliminary data.</text>
</comment>